<keyword evidence="2" id="KW-1185">Reference proteome</keyword>
<organism evidence="1 2">
    <name type="scientific">Aspergillus japonicus CBS 114.51</name>
    <dbReference type="NCBI Taxonomy" id="1448312"/>
    <lineage>
        <taxon>Eukaryota</taxon>
        <taxon>Fungi</taxon>
        <taxon>Dikarya</taxon>
        <taxon>Ascomycota</taxon>
        <taxon>Pezizomycotina</taxon>
        <taxon>Eurotiomycetes</taxon>
        <taxon>Eurotiomycetidae</taxon>
        <taxon>Eurotiales</taxon>
        <taxon>Aspergillaceae</taxon>
        <taxon>Aspergillus</taxon>
        <taxon>Aspergillus subgen. Circumdati</taxon>
    </lineage>
</organism>
<dbReference type="AlphaFoldDB" id="A0A8T8WYV3"/>
<sequence>MEKTQRLERRRQATRPHGHDRIYTARDDVCSDTALDSMCRKSKHSTGFSKPTIAVCYKQPSTHRDPQAARGEELISHAIIGPWMRRGGILQALRTKGSLKTFRASSKKGYHTKRGRFTQRLRCRMPGGRRPP</sequence>
<reference evidence="1 2" key="1">
    <citation type="submission" date="2018-02" db="EMBL/GenBank/DDBJ databases">
        <title>The genomes of Aspergillus section Nigri reveals drivers in fungal speciation.</title>
        <authorList>
            <consortium name="DOE Joint Genome Institute"/>
            <person name="Vesth T.C."/>
            <person name="Nybo J."/>
            <person name="Theobald S."/>
            <person name="Brandl J."/>
            <person name="Frisvad J.C."/>
            <person name="Nielsen K.F."/>
            <person name="Lyhne E.K."/>
            <person name="Kogle M.E."/>
            <person name="Kuo A."/>
            <person name="Riley R."/>
            <person name="Clum A."/>
            <person name="Nolan M."/>
            <person name="Lipzen A."/>
            <person name="Salamov A."/>
            <person name="Henrissat B."/>
            <person name="Wiebenga A."/>
            <person name="De vries R.P."/>
            <person name="Grigoriev I.V."/>
            <person name="Mortensen U.H."/>
            <person name="Andersen M.R."/>
            <person name="Baker S.E."/>
        </authorList>
    </citation>
    <scope>NUCLEOTIDE SEQUENCE [LARGE SCALE GENOMIC DNA]</scope>
    <source>
        <strain evidence="1 2">CBS 114.51</strain>
    </source>
</reference>
<evidence type="ECO:0000313" key="1">
    <source>
        <dbReference type="EMBL" id="RAH80961.1"/>
    </source>
</evidence>
<proteinExistence type="predicted"/>
<dbReference type="Proteomes" id="UP000249497">
    <property type="component" value="Unassembled WGS sequence"/>
</dbReference>
<dbReference type="EMBL" id="KZ824799">
    <property type="protein sequence ID" value="RAH80961.1"/>
    <property type="molecule type" value="Genomic_DNA"/>
</dbReference>
<evidence type="ECO:0000313" key="2">
    <source>
        <dbReference type="Proteomes" id="UP000249497"/>
    </source>
</evidence>
<dbReference type="RefSeq" id="XP_025526855.1">
    <property type="nucleotide sequence ID" value="XM_025665988.1"/>
</dbReference>
<protein>
    <submittedName>
        <fullName evidence="1">Uncharacterized protein</fullName>
    </submittedName>
</protein>
<gene>
    <name evidence="1" type="ORF">BO86DRAFT_118794</name>
</gene>
<name>A0A8T8WYV3_ASPJA</name>
<dbReference type="GeneID" id="37169680"/>
<accession>A0A8T8WYV3</accession>